<evidence type="ECO:0000259" key="3">
    <source>
        <dbReference type="PROSITE" id="PS51064"/>
    </source>
</evidence>
<sequence>MDLEVACKMGFLFIPPHSFLRKTWTKRYCALYNASHHGIQRLELFESEDAYVKQNPTKIIPLTDCWKVTAAPQKQQPNVFEVRTKNNSYQFSADTFQEMSDWLASLQTVAFGKIRAKSVMSVAPIIKEEKQEENLLYSSMDEPEVYTVKVVPTDASLRNNLKGDYKLIITSVNLSVAESCPLGRIGKIILTWPYRHIRRYGCSADNFSFEAGRKCASGEGLFTFSSVDGIHIFQSVDAHVSALKSTQSETDIPTSPNFNDEEFSFLSTKDHDLEKNDSSLQMTPKFDQTYVMPDCENEVHSGKVQKTLPPVAKPPRKSKSSTNTCSRSNCQIGMNITAQNESNATNFYEELHLRNSPNNLSRSSDILESQNSSSKYFDTESVSSVSYVSYPASHTHLETDSFSSAATYEDALCHGADNLEVSESCRKGSSVQRSCAISNYENCEPFHQNTFSSSKSLSDTDHIYGKLLNTKRSSLSNMNTYGSIIIKNVSANNDPTSPVYSNVPLRQSMLDHSSHGTSENEPEHFLKNDAEYAQVFKKN</sequence>
<feature type="region of interest" description="Disordered" evidence="1">
    <location>
        <begin position="306"/>
        <end position="325"/>
    </location>
</feature>
<dbReference type="EMBL" id="KK113241">
    <property type="protein sequence ID" value="KFM59658.1"/>
    <property type="molecule type" value="Genomic_DNA"/>
</dbReference>
<accession>A0A087T3G9</accession>
<evidence type="ECO:0000313" key="5">
    <source>
        <dbReference type="Proteomes" id="UP000054359"/>
    </source>
</evidence>
<dbReference type="SMART" id="SM00233">
    <property type="entry name" value="PH"/>
    <property type="match status" value="1"/>
</dbReference>
<dbReference type="SMART" id="SM01244">
    <property type="entry name" value="IRS"/>
    <property type="match status" value="1"/>
</dbReference>
<dbReference type="STRING" id="407821.A0A087T3G9"/>
<gene>
    <name evidence="4" type="ORF">X975_21855</name>
</gene>
<dbReference type="OMA" id="LTWPYRH"/>
<evidence type="ECO:0000313" key="4">
    <source>
        <dbReference type="EMBL" id="KFM59658.1"/>
    </source>
</evidence>
<evidence type="ECO:0000256" key="1">
    <source>
        <dbReference type="SAM" id="MobiDB-lite"/>
    </source>
</evidence>
<dbReference type="GO" id="GO:0007265">
    <property type="term" value="P:Ras protein signal transduction"/>
    <property type="evidence" value="ECO:0007669"/>
    <property type="project" value="TreeGrafter"/>
</dbReference>
<dbReference type="PROSITE" id="PS51064">
    <property type="entry name" value="IRS_PTB"/>
    <property type="match status" value="1"/>
</dbReference>
<feature type="domain" description="IRS-type PTB" evidence="3">
    <location>
        <begin position="142"/>
        <end position="250"/>
    </location>
</feature>
<feature type="domain" description="PH" evidence="2">
    <location>
        <begin position="5"/>
        <end position="111"/>
    </location>
</feature>
<dbReference type="InterPro" id="IPR011993">
    <property type="entry name" value="PH-like_dom_sf"/>
</dbReference>
<dbReference type="GO" id="GO:0007169">
    <property type="term" value="P:cell surface receptor protein tyrosine kinase signaling pathway"/>
    <property type="evidence" value="ECO:0007669"/>
    <property type="project" value="TreeGrafter"/>
</dbReference>
<dbReference type="OrthoDB" id="6243387at2759"/>
<dbReference type="PROSITE" id="PS50003">
    <property type="entry name" value="PH_DOMAIN"/>
    <property type="match status" value="1"/>
</dbReference>
<reference evidence="4 5" key="1">
    <citation type="submission" date="2013-11" db="EMBL/GenBank/DDBJ databases">
        <title>Genome sequencing of Stegodyphus mimosarum.</title>
        <authorList>
            <person name="Bechsgaard J."/>
        </authorList>
    </citation>
    <scope>NUCLEOTIDE SEQUENCE [LARGE SCALE GENOMIC DNA]</scope>
</reference>
<keyword evidence="5" id="KW-1185">Reference proteome</keyword>
<dbReference type="Pfam" id="PF00169">
    <property type="entry name" value="PH"/>
    <property type="match status" value="1"/>
</dbReference>
<dbReference type="Gene3D" id="2.30.29.30">
    <property type="entry name" value="Pleckstrin-homology domain (PH domain)/Phosphotyrosine-binding domain (PTB)"/>
    <property type="match status" value="2"/>
</dbReference>
<feature type="non-terminal residue" evidence="4">
    <location>
        <position position="539"/>
    </location>
</feature>
<name>A0A087T3G9_STEMI</name>
<dbReference type="PANTHER" id="PTHR21258">
    <property type="entry name" value="DOCKING PROTEIN RELATED"/>
    <property type="match status" value="1"/>
</dbReference>
<dbReference type="CDD" id="cd00821">
    <property type="entry name" value="PH"/>
    <property type="match status" value="1"/>
</dbReference>
<dbReference type="InterPro" id="IPR001849">
    <property type="entry name" value="PH_domain"/>
</dbReference>
<dbReference type="InterPro" id="IPR002404">
    <property type="entry name" value="IRS_PTB"/>
</dbReference>
<dbReference type="InterPro" id="IPR050996">
    <property type="entry name" value="Docking_Protein_DOK"/>
</dbReference>
<dbReference type="SMART" id="SM00310">
    <property type="entry name" value="PTBI"/>
    <property type="match status" value="1"/>
</dbReference>
<proteinExistence type="predicted"/>
<dbReference type="GO" id="GO:0005737">
    <property type="term" value="C:cytoplasm"/>
    <property type="evidence" value="ECO:0007669"/>
    <property type="project" value="TreeGrafter"/>
</dbReference>
<dbReference type="AlphaFoldDB" id="A0A087T3G9"/>
<evidence type="ECO:0000259" key="2">
    <source>
        <dbReference type="PROSITE" id="PS50003"/>
    </source>
</evidence>
<dbReference type="Proteomes" id="UP000054359">
    <property type="component" value="Unassembled WGS sequence"/>
</dbReference>
<dbReference type="Pfam" id="PF02174">
    <property type="entry name" value="IRS"/>
    <property type="match status" value="1"/>
</dbReference>
<dbReference type="GO" id="GO:0043410">
    <property type="term" value="P:positive regulation of MAPK cascade"/>
    <property type="evidence" value="ECO:0007669"/>
    <property type="project" value="TreeGrafter"/>
</dbReference>
<organism evidence="4 5">
    <name type="scientific">Stegodyphus mimosarum</name>
    <name type="common">African social velvet spider</name>
    <dbReference type="NCBI Taxonomy" id="407821"/>
    <lineage>
        <taxon>Eukaryota</taxon>
        <taxon>Metazoa</taxon>
        <taxon>Ecdysozoa</taxon>
        <taxon>Arthropoda</taxon>
        <taxon>Chelicerata</taxon>
        <taxon>Arachnida</taxon>
        <taxon>Araneae</taxon>
        <taxon>Araneomorphae</taxon>
        <taxon>Entelegynae</taxon>
        <taxon>Eresoidea</taxon>
        <taxon>Eresidae</taxon>
        <taxon>Stegodyphus</taxon>
    </lineage>
</organism>
<dbReference type="SUPFAM" id="SSF50729">
    <property type="entry name" value="PH domain-like"/>
    <property type="match status" value="2"/>
</dbReference>
<dbReference type="PANTHER" id="PTHR21258:SF62">
    <property type="entry name" value="INSULIN RECEPTOR SUBSTRATE 1"/>
    <property type="match status" value="1"/>
</dbReference>
<protein>
    <submittedName>
        <fullName evidence="4">Docking protein 2</fullName>
    </submittedName>
</protein>